<dbReference type="GO" id="GO:0005789">
    <property type="term" value="C:endoplasmic reticulum membrane"/>
    <property type="evidence" value="ECO:0007669"/>
    <property type="project" value="UniProtKB-SubCell"/>
</dbReference>
<evidence type="ECO:0000256" key="6">
    <source>
        <dbReference type="RuleBase" id="RU369013"/>
    </source>
</evidence>
<dbReference type="InterPro" id="IPR012936">
    <property type="entry name" value="Erv_C"/>
</dbReference>
<name>A0A1G4JYC6_9SACH</name>
<dbReference type="STRING" id="1230905.A0A1G4JYC6"/>
<proteinExistence type="inferred from homology"/>
<accession>A0A1G4JYC6</accession>
<dbReference type="EMBL" id="LT598467">
    <property type="protein sequence ID" value="SCU96165.1"/>
    <property type="molecule type" value="Genomic_DNA"/>
</dbReference>
<evidence type="ECO:0000259" key="8">
    <source>
        <dbReference type="Pfam" id="PF13850"/>
    </source>
</evidence>
<comment type="subcellular location">
    <subcellularLocation>
        <location evidence="6">Endoplasmic reticulum membrane</location>
        <topology evidence="6">Multi-pass membrane protein</topology>
    </subcellularLocation>
    <subcellularLocation>
        <location evidence="6">Endoplasmic reticulum-Golgi intermediate compartment membrane</location>
        <topology evidence="6">Multi-pass membrane protein</topology>
    </subcellularLocation>
    <subcellularLocation>
        <location evidence="6">Golgi apparatus membrane</location>
        <topology evidence="6">Multi-pass membrane protein</topology>
    </subcellularLocation>
    <subcellularLocation>
        <location evidence="1">Membrane</location>
        <topology evidence="1">Multi-pass membrane protein</topology>
    </subcellularLocation>
</comment>
<dbReference type="AlphaFoldDB" id="A0A1G4JYC6"/>
<dbReference type="InterPro" id="IPR045888">
    <property type="entry name" value="Erv"/>
</dbReference>
<dbReference type="GO" id="GO:0006890">
    <property type="term" value="P:retrograde vesicle-mediated transport, Golgi to endoplasmic reticulum"/>
    <property type="evidence" value="ECO:0007669"/>
    <property type="project" value="TreeGrafter"/>
</dbReference>
<keyword evidence="6" id="KW-0333">Golgi apparatus</keyword>
<dbReference type="GO" id="GO:0000139">
    <property type="term" value="C:Golgi membrane"/>
    <property type="evidence" value="ECO:0007669"/>
    <property type="project" value="UniProtKB-SubCell"/>
</dbReference>
<keyword evidence="5 6" id="KW-0472">Membrane</keyword>
<reference evidence="10" key="1">
    <citation type="submission" date="2016-03" db="EMBL/GenBank/DDBJ databases">
        <authorList>
            <person name="Devillers H."/>
        </authorList>
    </citation>
    <scope>NUCLEOTIDE SEQUENCE [LARGE SCALE GENOMIC DNA]</scope>
</reference>
<dbReference type="Pfam" id="PF13850">
    <property type="entry name" value="ERGIC_N"/>
    <property type="match status" value="1"/>
</dbReference>
<evidence type="ECO:0000256" key="2">
    <source>
        <dbReference type="ARBA" id="ARBA00005648"/>
    </source>
</evidence>
<evidence type="ECO:0000256" key="3">
    <source>
        <dbReference type="ARBA" id="ARBA00022692"/>
    </source>
</evidence>
<dbReference type="InterPro" id="IPR039542">
    <property type="entry name" value="Erv_N"/>
</dbReference>
<evidence type="ECO:0000313" key="10">
    <source>
        <dbReference type="Proteomes" id="UP000191024"/>
    </source>
</evidence>
<keyword evidence="6" id="KW-0256">Endoplasmic reticulum</keyword>
<protein>
    <recommendedName>
        <fullName evidence="6">Endoplasmic reticulum-Golgi intermediate compartment protein</fullName>
    </recommendedName>
</protein>
<feature type="transmembrane region" description="Helical" evidence="6">
    <location>
        <begin position="28"/>
        <end position="48"/>
    </location>
</feature>
<keyword evidence="10" id="KW-1185">Reference proteome</keyword>
<keyword evidence="6" id="KW-0931">ER-Golgi transport</keyword>
<feature type="transmembrane region" description="Helical" evidence="6">
    <location>
        <begin position="365"/>
        <end position="386"/>
    </location>
</feature>
<dbReference type="GO" id="GO:0006888">
    <property type="term" value="P:endoplasmic reticulum to Golgi vesicle-mediated transport"/>
    <property type="evidence" value="ECO:0007669"/>
    <property type="project" value="UniProtKB-UniRule"/>
</dbReference>
<dbReference type="Pfam" id="PF07970">
    <property type="entry name" value="COPIIcoated_ERV"/>
    <property type="match status" value="1"/>
</dbReference>
<gene>
    <name evidence="9" type="ORF">LAMI_0F05468G</name>
</gene>
<dbReference type="OrthoDB" id="270930at2759"/>
<comment type="function">
    <text evidence="6">Plays a role in transport between endoplasmic reticulum and Golgi.</text>
</comment>
<sequence>MKKSTLLSLDVFAKTEEDVRIRTRTGGFITLACIVMTMSLLLNEWFHFNKVVTRPQLVVDRDRHMKLDLFVDISFPHLPCDLVNLDIMDAAGEIQLDLLDSGWSKTRLDADGNSLGTQKYEVGKDVSEQLPEDENYCGSCYMARDQSRNDQVDPSERVCCQTCEDVRDAYAEKNWAFFDGKNIEQCEREGYVERLNNHLSEGCRIGGRAKLNRIEGNLHFAPGKAFQNEQGHFHDTSLYTRTGSLNFNHVIHKLSFGDDITQTTDSIPISTAPLNNREVSPSFDTHFHQFSYFAKIVPTRFEYLSGTVIETTQFSATYHDRPLRGGRDEDHPNTIHYRGGLPGVFVNFEMSPLKVINKEQHAQTWSGFVLNCITSIGGILAVGTVVDKLAYKAQRSIFGKKSK</sequence>
<comment type="similarity">
    <text evidence="2 6">Belongs to the ERGIC family.</text>
</comment>
<keyword evidence="3 6" id="KW-0812">Transmembrane</keyword>
<feature type="domain" description="Endoplasmic reticulum vesicle transporter N-terminal" evidence="8">
    <location>
        <begin position="7"/>
        <end position="95"/>
    </location>
</feature>
<evidence type="ECO:0000256" key="4">
    <source>
        <dbReference type="ARBA" id="ARBA00022989"/>
    </source>
</evidence>
<evidence type="ECO:0000259" key="7">
    <source>
        <dbReference type="Pfam" id="PF07970"/>
    </source>
</evidence>
<evidence type="ECO:0000256" key="1">
    <source>
        <dbReference type="ARBA" id="ARBA00004141"/>
    </source>
</evidence>
<evidence type="ECO:0000256" key="5">
    <source>
        <dbReference type="ARBA" id="ARBA00023136"/>
    </source>
</evidence>
<dbReference type="PANTHER" id="PTHR10984">
    <property type="entry name" value="ENDOPLASMIC RETICULUM-GOLGI INTERMEDIATE COMPARTMENT PROTEIN"/>
    <property type="match status" value="1"/>
</dbReference>
<keyword evidence="6" id="KW-0813">Transport</keyword>
<keyword evidence="4 6" id="KW-1133">Transmembrane helix</keyword>
<feature type="domain" description="Endoplasmic reticulum vesicle transporter C-terminal" evidence="7">
    <location>
        <begin position="140"/>
        <end position="387"/>
    </location>
</feature>
<dbReference type="PANTHER" id="PTHR10984:SF25">
    <property type="entry name" value="ENDOPLASMIC RETICULUM-GOLGI INTERMEDIATE COMPARTMENT PROTEIN 3"/>
    <property type="match status" value="1"/>
</dbReference>
<dbReference type="GO" id="GO:0030134">
    <property type="term" value="C:COPII-coated ER to Golgi transport vesicle"/>
    <property type="evidence" value="ECO:0007669"/>
    <property type="project" value="TreeGrafter"/>
</dbReference>
<organism evidence="9 10">
    <name type="scientific">Lachancea mirantina</name>
    <dbReference type="NCBI Taxonomy" id="1230905"/>
    <lineage>
        <taxon>Eukaryota</taxon>
        <taxon>Fungi</taxon>
        <taxon>Dikarya</taxon>
        <taxon>Ascomycota</taxon>
        <taxon>Saccharomycotina</taxon>
        <taxon>Saccharomycetes</taxon>
        <taxon>Saccharomycetales</taxon>
        <taxon>Saccharomycetaceae</taxon>
        <taxon>Lachancea</taxon>
    </lineage>
</organism>
<dbReference type="GO" id="GO:0033116">
    <property type="term" value="C:endoplasmic reticulum-Golgi intermediate compartment membrane"/>
    <property type="evidence" value="ECO:0007669"/>
    <property type="project" value="UniProtKB-SubCell"/>
</dbReference>
<evidence type="ECO:0000313" key="9">
    <source>
        <dbReference type="EMBL" id="SCU96165.1"/>
    </source>
</evidence>
<dbReference type="Proteomes" id="UP000191024">
    <property type="component" value="Chromosome F"/>
</dbReference>